<dbReference type="PANTHER" id="PTHR21483:SF18">
    <property type="entry name" value="RNA POLYMERASE II-ASSOCIATED PROTEIN 1"/>
    <property type="match status" value="1"/>
</dbReference>
<feature type="compositionally biased region" description="Basic and acidic residues" evidence="5">
    <location>
        <begin position="136"/>
        <end position="173"/>
    </location>
</feature>
<organism evidence="9 10">
    <name type="scientific">Rhizopus oryzae</name>
    <name type="common">Mucormycosis agent</name>
    <name type="synonym">Rhizopus arrhizus var. delemar</name>
    <dbReference type="NCBI Taxonomy" id="64495"/>
    <lineage>
        <taxon>Eukaryota</taxon>
        <taxon>Fungi</taxon>
        <taxon>Fungi incertae sedis</taxon>
        <taxon>Mucoromycota</taxon>
        <taxon>Mucoromycotina</taxon>
        <taxon>Mucoromycetes</taxon>
        <taxon>Mucorales</taxon>
        <taxon>Mucorineae</taxon>
        <taxon>Rhizopodaceae</taxon>
        <taxon>Rhizopus</taxon>
    </lineage>
</organism>
<evidence type="ECO:0000256" key="3">
    <source>
        <dbReference type="ARBA" id="ARBA00023163"/>
    </source>
</evidence>
<feature type="domain" description="RPAP1/MINIYO-like TPR repeats" evidence="8">
    <location>
        <begin position="948"/>
        <end position="1091"/>
    </location>
</feature>
<feature type="region of interest" description="Disordered" evidence="5">
    <location>
        <begin position="46"/>
        <end position="104"/>
    </location>
</feature>
<reference evidence="9" key="1">
    <citation type="journal article" date="2020" name="Microb. Genom.">
        <title>Genetic diversity of clinical and environmental Mucorales isolates obtained from an investigation of mucormycosis cases among solid organ transplant recipients.</title>
        <authorList>
            <person name="Nguyen M.H."/>
            <person name="Kaul D."/>
            <person name="Muto C."/>
            <person name="Cheng S.J."/>
            <person name="Richter R.A."/>
            <person name="Bruno V.M."/>
            <person name="Liu G."/>
            <person name="Beyhan S."/>
            <person name="Sundermann A.J."/>
            <person name="Mounaud S."/>
            <person name="Pasculle A.W."/>
            <person name="Nierman W.C."/>
            <person name="Driscoll E."/>
            <person name="Cumbie R."/>
            <person name="Clancy C.J."/>
            <person name="Dupont C.L."/>
        </authorList>
    </citation>
    <scope>NUCLEOTIDE SEQUENCE</scope>
    <source>
        <strain evidence="9">GL16</strain>
    </source>
</reference>
<evidence type="ECO:0000313" key="10">
    <source>
        <dbReference type="Proteomes" id="UP000717996"/>
    </source>
</evidence>
<dbReference type="EMBL" id="JAANIT010000011">
    <property type="protein sequence ID" value="KAG1554033.1"/>
    <property type="molecule type" value="Genomic_DNA"/>
</dbReference>
<evidence type="ECO:0000259" key="7">
    <source>
        <dbReference type="Pfam" id="PF08621"/>
    </source>
</evidence>
<feature type="region of interest" description="Disordered" evidence="5">
    <location>
        <begin position="224"/>
        <end position="257"/>
    </location>
</feature>
<dbReference type="InterPro" id="IPR016024">
    <property type="entry name" value="ARM-type_fold"/>
</dbReference>
<dbReference type="AlphaFoldDB" id="A0A9P6YQA2"/>
<dbReference type="InterPro" id="IPR013930">
    <property type="entry name" value="RPAP1_N"/>
</dbReference>
<gene>
    <name evidence="9" type="ORF">G6F51_000229</name>
</gene>
<accession>A0A9P6YQA2</accession>
<dbReference type="Proteomes" id="UP000717996">
    <property type="component" value="Unassembled WGS sequence"/>
</dbReference>
<dbReference type="Pfam" id="PF25766">
    <property type="entry name" value="TPR_RPAP1"/>
    <property type="match status" value="1"/>
</dbReference>
<sequence>MSQFTRPTFNAEDDEDLERLQQEFFSQGQTPAAKVIRKGAPVPKVEAPTMPALEDPIPAMPALEDPTPAMPALEDPTLPARNDPAQDVEYEPVMDPNPEPHVPVSKKMIDLTSMLGQVLGDIQEHTVQKVTAPSLREPKNSKARGQRDGFPKPVHRSEFKKRLEASRQKKNERLVAPPEVQSGEWDENEERIRQMSEEELKEARAEIMNTLSPESIAILMKGLKKKPAEPVQQTPPPKKPVEPIQQTPPPKKPAGKEDDEYDLLKMKEKYFADVPFENDKLAWIDDRFASVPQEKEEEGMASEAEKVYRKVRFDLQGDVCRGEIPVHKGLHHHGDEPDKAGYTLAELFYLMRSQVPSQRALVLTIVARIIERAKRDQDKDEVWRKVLRVLTGKEHAASVYLRSALDDRHLVVLVSAVRALAALVLDEEGEERELYRFMGHLMRPVLRETSQPFERKGLNDKLTELVDRVHQTTRTVEDWKDDAALAEQDLPRALIKMNLLPRLRYLLAAESELRRDEGSMELVMRLLTRLAEAGEDVCEMMEEEELIAPVVSIGVIETSWPMTEVGQRYPSVAAVRLLTTLAQGSKSIAEGLVDKMTSLLALLLTDPEIACEERKSEAYALQLETLNLLHVLTCYGFIVPILETLQDPVMDWLRHVRTRQERTRACAAIGLLEVLLHAAADPHKTVPEHAIDWHQPTAYLPAILALLKEEEVFEASLGYLATWASYIDLFSPAKETVEQVWKAVVIQESSFNSRPSAASVGYTTHHVLRYIQFISAYATLHHACYQTFAKEAMDCLVKAEGYVKGAYEKDLYGRYALWIWLKHRKEVDMLWSIAELETGMKCLHMGITETWLAQDLLQLCLSKQVVDEKMRPFYFQLNTTELEISKALFRYDGRGVKTFMYPQSTNELSDVSAFVMSPIDALYHLDKSKVAQQVQEDAATVVVKTFETADRLFEIEHAMAIISLMKVFLIGDREGRNVDMESEKEIFWDPIVQGHLDDWLKRVCKKRTNLDTLEAAWRRSSVFIRQTHLPFFQFFQSFVAHYASVSLGHHGFARLLVYLVTQIDVVDYRHLVLSDYHDILSTLKVGLNEVPQLDKKELEQLSKGGLVLL</sequence>
<evidence type="ECO:0000256" key="2">
    <source>
        <dbReference type="ARBA" id="ARBA00009953"/>
    </source>
</evidence>
<name>A0A9P6YQA2_RHIOR</name>
<feature type="domain" description="RPAP1 C-terminal" evidence="6">
    <location>
        <begin position="311"/>
        <end position="373"/>
    </location>
</feature>
<dbReference type="SUPFAM" id="SSF48371">
    <property type="entry name" value="ARM repeat"/>
    <property type="match status" value="1"/>
</dbReference>
<feature type="region of interest" description="Disordered" evidence="5">
    <location>
        <begin position="125"/>
        <end position="194"/>
    </location>
</feature>
<protein>
    <recommendedName>
        <fullName evidence="11">RNA polymerase II-associated protein 1</fullName>
    </recommendedName>
</protein>
<keyword evidence="3" id="KW-0804">Transcription</keyword>
<dbReference type="Pfam" id="PF08620">
    <property type="entry name" value="RPAP1_C"/>
    <property type="match status" value="1"/>
</dbReference>
<comment type="similarity">
    <text evidence="2">Belongs to the RPAP1 family.</text>
</comment>
<comment type="caution">
    <text evidence="9">The sequence shown here is derived from an EMBL/GenBank/DDBJ whole genome shotgun (WGS) entry which is preliminary data.</text>
</comment>
<evidence type="ECO:0000313" key="9">
    <source>
        <dbReference type="EMBL" id="KAG1554033.1"/>
    </source>
</evidence>
<evidence type="ECO:0000256" key="5">
    <source>
        <dbReference type="SAM" id="MobiDB-lite"/>
    </source>
</evidence>
<feature type="domain" description="RPAP1 N-terminal" evidence="7">
    <location>
        <begin position="187"/>
        <end position="221"/>
    </location>
</feature>
<proteinExistence type="inferred from homology"/>
<keyword evidence="4" id="KW-0539">Nucleus</keyword>
<evidence type="ECO:0008006" key="11">
    <source>
        <dbReference type="Google" id="ProtNLM"/>
    </source>
</evidence>
<dbReference type="Pfam" id="PF08621">
    <property type="entry name" value="RPAP1_N"/>
    <property type="match status" value="1"/>
</dbReference>
<dbReference type="OMA" id="GKPMSAF"/>
<evidence type="ECO:0000259" key="6">
    <source>
        <dbReference type="Pfam" id="PF08620"/>
    </source>
</evidence>
<evidence type="ECO:0000256" key="4">
    <source>
        <dbReference type="ARBA" id="ARBA00023242"/>
    </source>
</evidence>
<dbReference type="InterPro" id="IPR057989">
    <property type="entry name" value="TPR_RPAP1/MINIYO-like"/>
</dbReference>
<dbReference type="OrthoDB" id="348201at2759"/>
<evidence type="ECO:0000259" key="8">
    <source>
        <dbReference type="Pfam" id="PF25766"/>
    </source>
</evidence>
<dbReference type="PANTHER" id="PTHR21483">
    <property type="entry name" value="RNA POLYMERASE II-ASSOCIATED PROTEIN 1"/>
    <property type="match status" value="1"/>
</dbReference>
<comment type="subcellular location">
    <subcellularLocation>
        <location evidence="1">Nucleus</location>
    </subcellularLocation>
</comment>
<dbReference type="GO" id="GO:0006366">
    <property type="term" value="P:transcription by RNA polymerase II"/>
    <property type="evidence" value="ECO:0007669"/>
    <property type="project" value="InterPro"/>
</dbReference>
<dbReference type="InterPro" id="IPR013929">
    <property type="entry name" value="RPAP1_C"/>
</dbReference>
<evidence type="ECO:0000256" key="1">
    <source>
        <dbReference type="ARBA" id="ARBA00004123"/>
    </source>
</evidence>
<dbReference type="InterPro" id="IPR039913">
    <property type="entry name" value="RPAP1/Rba50"/>
</dbReference>